<accession>Q742A9</accession>
<dbReference type="KEGG" id="mpa:MAP_0928"/>
<keyword evidence="3" id="KW-1185">Reference proteome</keyword>
<dbReference type="HOGENOM" id="CLU_213877_0_0_11"/>
<reference evidence="2 3" key="1">
    <citation type="journal article" date="2005" name="Proc. Natl. Acad. Sci. U.S.A.">
        <title>The complete genome sequence of Mycobacterium avium subspecies paratuberculosis.</title>
        <authorList>
            <person name="Li L."/>
            <person name="Bannantine J.P."/>
            <person name="Zhang Q."/>
            <person name="Amonsin A."/>
            <person name="May B.J."/>
            <person name="Alt D."/>
            <person name="Banerji N."/>
            <person name="Kanjilal S."/>
            <person name="Kapur V."/>
        </authorList>
    </citation>
    <scope>NUCLEOTIDE SEQUENCE [LARGE SCALE GENOMIC DNA]</scope>
    <source>
        <strain evidence="3">ATCC BAA-968 / K-10</strain>
    </source>
</reference>
<feature type="region of interest" description="Disordered" evidence="1">
    <location>
        <begin position="28"/>
        <end position="50"/>
    </location>
</feature>
<evidence type="ECO:0000313" key="2">
    <source>
        <dbReference type="EMBL" id="AAS03245.1"/>
    </source>
</evidence>
<dbReference type="EMBL" id="AE016958">
    <property type="protein sequence ID" value="AAS03245.1"/>
    <property type="molecule type" value="Genomic_DNA"/>
</dbReference>
<feature type="compositionally biased region" description="Basic and acidic residues" evidence="1">
    <location>
        <begin position="34"/>
        <end position="50"/>
    </location>
</feature>
<proteinExistence type="predicted"/>
<protein>
    <submittedName>
        <fullName evidence="2">Uncharacterized protein</fullName>
    </submittedName>
</protein>
<dbReference type="Proteomes" id="UP000000580">
    <property type="component" value="Chromosome"/>
</dbReference>
<name>Q742A9_MYCPA</name>
<dbReference type="AlphaFoldDB" id="Q742A9"/>
<sequence>MAMATRDDNPQKVEQRSLAVRKAAAKAAVAASEKTGRPVDPRVKKLAENR</sequence>
<organism evidence="2 3">
    <name type="scientific">Mycolicibacterium paratuberculosis (strain ATCC BAA-968 / K-10)</name>
    <name type="common">Mycobacterium paratuberculosis</name>
    <dbReference type="NCBI Taxonomy" id="262316"/>
    <lineage>
        <taxon>Bacteria</taxon>
        <taxon>Bacillati</taxon>
        <taxon>Actinomycetota</taxon>
        <taxon>Actinomycetes</taxon>
        <taxon>Mycobacteriales</taxon>
        <taxon>Mycobacteriaceae</taxon>
        <taxon>Mycobacterium</taxon>
        <taxon>Mycobacterium avium complex (MAC)</taxon>
    </lineage>
</organism>
<gene>
    <name evidence="2" type="ordered locus">MAP_0928</name>
</gene>
<evidence type="ECO:0000313" key="3">
    <source>
        <dbReference type="Proteomes" id="UP000000580"/>
    </source>
</evidence>
<evidence type="ECO:0000256" key="1">
    <source>
        <dbReference type="SAM" id="MobiDB-lite"/>
    </source>
</evidence>